<dbReference type="InterPro" id="IPR005829">
    <property type="entry name" value="Sugar_transporter_CS"/>
</dbReference>
<feature type="transmembrane region" description="Helical" evidence="6">
    <location>
        <begin position="327"/>
        <end position="345"/>
    </location>
</feature>
<accession>A0A248ULP0</accession>
<dbReference type="Proteomes" id="UP000215256">
    <property type="component" value="Plasmid unnamed1"/>
</dbReference>
<dbReference type="GO" id="GO:0022857">
    <property type="term" value="F:transmembrane transporter activity"/>
    <property type="evidence" value="ECO:0007669"/>
    <property type="project" value="InterPro"/>
</dbReference>
<feature type="transmembrane region" description="Helical" evidence="6">
    <location>
        <begin position="7"/>
        <end position="31"/>
    </location>
</feature>
<evidence type="ECO:0000256" key="2">
    <source>
        <dbReference type="ARBA" id="ARBA00022448"/>
    </source>
</evidence>
<dbReference type="Gene3D" id="1.20.1250.20">
    <property type="entry name" value="MFS general substrate transporter like domains"/>
    <property type="match status" value="2"/>
</dbReference>
<keyword evidence="5 6" id="KW-0472">Membrane</keyword>
<dbReference type="InterPro" id="IPR036259">
    <property type="entry name" value="MFS_trans_sf"/>
</dbReference>
<feature type="transmembrane region" description="Helical" evidence="6">
    <location>
        <begin position="225"/>
        <end position="244"/>
    </location>
</feature>
<comment type="subcellular location">
    <subcellularLocation>
        <location evidence="1">Membrane</location>
        <topology evidence="1">Multi-pass membrane protein</topology>
    </subcellularLocation>
</comment>
<feature type="transmembrane region" description="Helical" evidence="6">
    <location>
        <begin position="351"/>
        <end position="378"/>
    </location>
</feature>
<protein>
    <submittedName>
        <fullName evidence="8">Major Facilitator Superfamily protein</fullName>
    </submittedName>
</protein>
<dbReference type="PANTHER" id="PTHR42718:SF9">
    <property type="entry name" value="MAJOR FACILITATOR SUPERFAMILY MULTIDRUG TRANSPORTER MFSC"/>
    <property type="match status" value="1"/>
</dbReference>
<organism evidence="8 9">
    <name type="scientific">Ochrobactrum quorumnocens</name>
    <dbReference type="NCBI Taxonomy" id="271865"/>
    <lineage>
        <taxon>Bacteria</taxon>
        <taxon>Pseudomonadati</taxon>
        <taxon>Pseudomonadota</taxon>
        <taxon>Alphaproteobacteria</taxon>
        <taxon>Hyphomicrobiales</taxon>
        <taxon>Brucellaceae</taxon>
        <taxon>Brucella/Ochrobactrum group</taxon>
        <taxon>Ochrobactrum</taxon>
    </lineage>
</organism>
<dbReference type="KEGG" id="och:CES85_3643"/>
<feature type="transmembrane region" description="Helical" evidence="6">
    <location>
        <begin position="265"/>
        <end position="286"/>
    </location>
</feature>
<feature type="transmembrane region" description="Helical" evidence="6">
    <location>
        <begin position="398"/>
        <end position="419"/>
    </location>
</feature>
<keyword evidence="8" id="KW-0614">Plasmid</keyword>
<feature type="transmembrane region" description="Helical" evidence="6">
    <location>
        <begin position="193"/>
        <end position="213"/>
    </location>
</feature>
<evidence type="ECO:0000313" key="9">
    <source>
        <dbReference type="Proteomes" id="UP000215256"/>
    </source>
</evidence>
<feature type="transmembrane region" description="Helical" evidence="6">
    <location>
        <begin position="98"/>
        <end position="119"/>
    </location>
</feature>
<dbReference type="Pfam" id="PF07690">
    <property type="entry name" value="MFS_1"/>
    <property type="match status" value="1"/>
</dbReference>
<evidence type="ECO:0000256" key="1">
    <source>
        <dbReference type="ARBA" id="ARBA00004141"/>
    </source>
</evidence>
<feature type="transmembrane region" description="Helical" evidence="6">
    <location>
        <begin position="159"/>
        <end position="181"/>
    </location>
</feature>
<evidence type="ECO:0000256" key="6">
    <source>
        <dbReference type="SAM" id="Phobius"/>
    </source>
</evidence>
<dbReference type="InterPro" id="IPR020846">
    <property type="entry name" value="MFS_dom"/>
</dbReference>
<geneLocation type="plasmid" evidence="8 9">
    <name>unnamed1</name>
</geneLocation>
<feature type="transmembrane region" description="Helical" evidence="6">
    <location>
        <begin position="43"/>
        <end position="61"/>
    </location>
</feature>
<dbReference type="PROSITE" id="PS50850">
    <property type="entry name" value="MFS"/>
    <property type="match status" value="1"/>
</dbReference>
<dbReference type="RefSeq" id="WP_095448679.1">
    <property type="nucleotide sequence ID" value="NZ_CP022605.1"/>
</dbReference>
<dbReference type="PANTHER" id="PTHR42718">
    <property type="entry name" value="MAJOR FACILITATOR SUPERFAMILY MULTIDRUG TRANSPORTER MFSC"/>
    <property type="match status" value="1"/>
</dbReference>
<dbReference type="OrthoDB" id="9812221at2"/>
<dbReference type="GO" id="GO:0016020">
    <property type="term" value="C:membrane"/>
    <property type="evidence" value="ECO:0007669"/>
    <property type="project" value="UniProtKB-SubCell"/>
</dbReference>
<reference evidence="8 9" key="1">
    <citation type="submission" date="2017-07" db="EMBL/GenBank/DDBJ databases">
        <title>Phylogenetic study on the rhizospheric bacterium Ochrobactrum sp. A44.</title>
        <authorList>
            <person name="Krzyzanowska D.M."/>
            <person name="Ossowicki A."/>
            <person name="Rajewska M."/>
            <person name="Maciag T."/>
            <person name="Kaczynski Z."/>
            <person name="Czerwicka M."/>
            <person name="Jafra S."/>
        </authorList>
    </citation>
    <scope>NUCLEOTIDE SEQUENCE [LARGE SCALE GENOMIC DNA]</scope>
    <source>
        <strain evidence="8 9">A44</strain>
        <plasmid evidence="8 9">unnamed1</plasmid>
    </source>
</reference>
<keyword evidence="3 6" id="KW-0812">Transmembrane</keyword>
<feature type="transmembrane region" description="Helical" evidence="6">
    <location>
        <begin position="431"/>
        <end position="453"/>
    </location>
</feature>
<keyword evidence="2" id="KW-0813">Transport</keyword>
<evidence type="ECO:0000256" key="3">
    <source>
        <dbReference type="ARBA" id="ARBA00022692"/>
    </source>
</evidence>
<name>A0A248ULP0_9HYPH</name>
<dbReference type="InterPro" id="IPR011701">
    <property type="entry name" value="MFS"/>
</dbReference>
<keyword evidence="4 6" id="KW-1133">Transmembrane helix</keyword>
<sequence>MSYRIKIATVYMLGFFLDLINLFVASVAYPHIASDLDTDVTELSWIGTGYILGLTLIIPLSSWLSKRYGARNTLLLSLALFTFGTAGAGMAGSTHLLIAWRVLQGLGGGLLIPVGQTLTYQHYRSDERAGLSSFIMLIALFAPALSPVAGGIIVDYLGWRWIFFLNLPLALLTLCLAAFWLKTDKQHTQPLPSFDFYSFFTGSLGLVFLLVGLSQLTNKETFHSGTFGVLTGLTAIAVFIKINLKKTPPVLNLRLTNDLLMRTSMLVYLFIPGVFIGISMITMLYLQSVLGMPAADTGLLMLPWSLTSFIAISLTGKFYNQCGPRPLFVVGCILQGFGIALLSQTHKPDQYPLFIIAFALMGFGGSLCSSTAQSTAFLKVQSPDLADASAIWNINRQLAFAFGIALLSLFLNIVLSWYGVSDVTNPSETAVAIQAFHTCFLIIALTALIPLAICTQLPNREILDNVQSQK</sequence>
<gene>
    <name evidence="8" type="ORF">CES85_3643</name>
</gene>
<evidence type="ECO:0000256" key="5">
    <source>
        <dbReference type="ARBA" id="ARBA00023136"/>
    </source>
</evidence>
<dbReference type="PROSITE" id="PS00217">
    <property type="entry name" value="SUGAR_TRANSPORT_2"/>
    <property type="match status" value="1"/>
</dbReference>
<dbReference type="EMBL" id="CP022605">
    <property type="protein sequence ID" value="ASV87783.1"/>
    <property type="molecule type" value="Genomic_DNA"/>
</dbReference>
<proteinExistence type="predicted"/>
<evidence type="ECO:0000313" key="8">
    <source>
        <dbReference type="EMBL" id="ASV87783.1"/>
    </source>
</evidence>
<feature type="transmembrane region" description="Helical" evidence="6">
    <location>
        <begin position="73"/>
        <end position="92"/>
    </location>
</feature>
<feature type="domain" description="Major facilitator superfamily (MFS) profile" evidence="7">
    <location>
        <begin position="7"/>
        <end position="462"/>
    </location>
</feature>
<dbReference type="AlphaFoldDB" id="A0A248ULP0"/>
<evidence type="ECO:0000256" key="4">
    <source>
        <dbReference type="ARBA" id="ARBA00022989"/>
    </source>
</evidence>
<evidence type="ECO:0000259" key="7">
    <source>
        <dbReference type="PROSITE" id="PS50850"/>
    </source>
</evidence>
<dbReference type="SUPFAM" id="SSF103473">
    <property type="entry name" value="MFS general substrate transporter"/>
    <property type="match status" value="1"/>
</dbReference>
<feature type="transmembrane region" description="Helical" evidence="6">
    <location>
        <begin position="131"/>
        <end position="153"/>
    </location>
</feature>
<feature type="transmembrane region" description="Helical" evidence="6">
    <location>
        <begin position="298"/>
        <end position="315"/>
    </location>
</feature>